<evidence type="ECO:0000256" key="1">
    <source>
        <dbReference type="ARBA" id="ARBA00004370"/>
    </source>
</evidence>
<keyword evidence="5" id="KW-0675">Receptor</keyword>
<evidence type="ECO:0000256" key="6">
    <source>
        <dbReference type="ARBA" id="ARBA00023180"/>
    </source>
</evidence>
<reference evidence="10" key="2">
    <citation type="submission" date="2025-09" db="UniProtKB">
        <authorList>
            <consortium name="Ensembl"/>
        </authorList>
    </citation>
    <scope>IDENTIFICATION</scope>
</reference>
<evidence type="ECO:0000313" key="11">
    <source>
        <dbReference type="Proteomes" id="UP000694388"/>
    </source>
</evidence>
<proteinExistence type="predicted"/>
<sequence>MGITLRNPPSYVTLRMYYVTKFISHSIFCNGWCETFGRFGDRHTVLCRSFIDLAYRWDTKCKLFTLVKMSSRPSIIQDDLSGKPDICDPESEYKATKHCCQLCPPGFYLGEECHEPGQESACYPCHINFFMAFKNHARKCHRCKECFGDFEEKAACMPTMNRECRCISGKYQDHDGEICINCTPCTNQNTLQECTESTDTICINADDDQSEKIPKKTAPVGFIMAIVVFLLLIIVLLLVKYLPTLSKRLSIGIFCKKQRGSCSNKEQTEELTELYGVEPSN</sequence>
<accession>A0A8C4PZH5</accession>
<evidence type="ECO:0000256" key="3">
    <source>
        <dbReference type="ARBA" id="ARBA00023136"/>
    </source>
</evidence>
<dbReference type="InterPro" id="IPR001368">
    <property type="entry name" value="TNFR/NGFR_Cys_rich_reg"/>
</dbReference>
<feature type="transmembrane region" description="Helical" evidence="8">
    <location>
        <begin position="220"/>
        <end position="239"/>
    </location>
</feature>
<dbReference type="PROSITE" id="PS50050">
    <property type="entry name" value="TNFR_NGFR_2"/>
    <property type="match status" value="1"/>
</dbReference>
<dbReference type="GO" id="GO:0016020">
    <property type="term" value="C:membrane"/>
    <property type="evidence" value="ECO:0007669"/>
    <property type="project" value="UniProtKB-SubCell"/>
</dbReference>
<dbReference type="Ensembl" id="ENSEBUT00000007628.1">
    <property type="protein sequence ID" value="ENSEBUP00000007154.1"/>
    <property type="gene ID" value="ENSEBUG00000004690.1"/>
</dbReference>
<comment type="subcellular location">
    <subcellularLocation>
        <location evidence="1">Membrane</location>
    </subcellularLocation>
</comment>
<keyword evidence="2" id="KW-0677">Repeat</keyword>
<evidence type="ECO:0000256" key="7">
    <source>
        <dbReference type="PROSITE-ProRule" id="PRU00206"/>
    </source>
</evidence>
<evidence type="ECO:0000259" key="9">
    <source>
        <dbReference type="PROSITE" id="PS50050"/>
    </source>
</evidence>
<reference evidence="10" key="1">
    <citation type="submission" date="2025-08" db="UniProtKB">
        <authorList>
            <consortium name="Ensembl"/>
        </authorList>
    </citation>
    <scope>IDENTIFICATION</scope>
</reference>
<evidence type="ECO:0000256" key="5">
    <source>
        <dbReference type="ARBA" id="ARBA00023170"/>
    </source>
</evidence>
<keyword evidence="6" id="KW-0325">Glycoprotein</keyword>
<dbReference type="PANTHER" id="PTHR46330">
    <property type="entry name" value="TUMOR NECROSIS FACTOR RECEPTOR SUPERFAMILY MEMBER 10B"/>
    <property type="match status" value="1"/>
</dbReference>
<dbReference type="GeneTree" id="ENSGT00930000152881"/>
<dbReference type="InterPro" id="IPR052491">
    <property type="entry name" value="TNFRSF10"/>
</dbReference>
<dbReference type="Gene3D" id="2.10.50.10">
    <property type="entry name" value="Tumor Necrosis Factor Receptor, subunit A, domain 2"/>
    <property type="match status" value="2"/>
</dbReference>
<dbReference type="Proteomes" id="UP000694388">
    <property type="component" value="Unplaced"/>
</dbReference>
<name>A0A8C4PZH5_EPTBU</name>
<evidence type="ECO:0000256" key="4">
    <source>
        <dbReference type="ARBA" id="ARBA00023157"/>
    </source>
</evidence>
<evidence type="ECO:0000256" key="8">
    <source>
        <dbReference type="SAM" id="Phobius"/>
    </source>
</evidence>
<keyword evidence="11" id="KW-1185">Reference proteome</keyword>
<evidence type="ECO:0000256" key="2">
    <source>
        <dbReference type="ARBA" id="ARBA00022737"/>
    </source>
</evidence>
<dbReference type="SMART" id="SM00208">
    <property type="entry name" value="TNFR"/>
    <property type="match status" value="3"/>
</dbReference>
<dbReference type="PROSITE" id="PS00652">
    <property type="entry name" value="TNFR_NGFR_1"/>
    <property type="match status" value="1"/>
</dbReference>
<dbReference type="PANTHER" id="PTHR46330:SF6">
    <property type="entry name" value="HEMATOPOIETIC DEATH RECEPTOR-RELATED"/>
    <property type="match status" value="1"/>
</dbReference>
<feature type="domain" description="TNFR-Cys" evidence="9">
    <location>
        <begin position="165"/>
        <end position="202"/>
    </location>
</feature>
<keyword evidence="8" id="KW-0812">Transmembrane</keyword>
<dbReference type="Pfam" id="PF00020">
    <property type="entry name" value="TNFR_c6"/>
    <property type="match status" value="2"/>
</dbReference>
<organism evidence="10 11">
    <name type="scientific">Eptatretus burgeri</name>
    <name type="common">Inshore hagfish</name>
    <dbReference type="NCBI Taxonomy" id="7764"/>
    <lineage>
        <taxon>Eukaryota</taxon>
        <taxon>Metazoa</taxon>
        <taxon>Chordata</taxon>
        <taxon>Craniata</taxon>
        <taxon>Vertebrata</taxon>
        <taxon>Cyclostomata</taxon>
        <taxon>Myxini</taxon>
        <taxon>Myxiniformes</taxon>
        <taxon>Myxinidae</taxon>
        <taxon>Eptatretinae</taxon>
        <taxon>Eptatretus</taxon>
    </lineage>
</organism>
<keyword evidence="4" id="KW-1015">Disulfide bond</keyword>
<feature type="repeat" description="TNFR-Cys" evidence="7">
    <location>
        <begin position="165"/>
        <end position="202"/>
    </location>
</feature>
<keyword evidence="8" id="KW-1133">Transmembrane helix</keyword>
<dbReference type="AlphaFoldDB" id="A0A8C4PZH5"/>
<comment type="caution">
    <text evidence="7">Lacks conserved residue(s) required for the propagation of feature annotation.</text>
</comment>
<dbReference type="SUPFAM" id="SSF57586">
    <property type="entry name" value="TNF receptor-like"/>
    <property type="match status" value="2"/>
</dbReference>
<protein>
    <recommendedName>
        <fullName evidence="9">TNFR-Cys domain-containing protein</fullName>
    </recommendedName>
</protein>
<evidence type="ECO:0000313" key="10">
    <source>
        <dbReference type="Ensembl" id="ENSEBUP00000007154.1"/>
    </source>
</evidence>
<keyword evidence="3 8" id="KW-0472">Membrane</keyword>